<dbReference type="EMBL" id="CAJJDN010000048">
    <property type="protein sequence ID" value="CAD8085571.1"/>
    <property type="molecule type" value="Genomic_DNA"/>
</dbReference>
<name>A0A8S1N630_9CILI</name>
<gene>
    <name evidence="1" type="ORF">PSON_ATCC_30995.1.T0480224</name>
</gene>
<proteinExistence type="predicted"/>
<dbReference type="Proteomes" id="UP000692954">
    <property type="component" value="Unassembled WGS sequence"/>
</dbReference>
<protein>
    <submittedName>
        <fullName evidence="1">Uncharacterized protein</fullName>
    </submittedName>
</protein>
<sequence>MLSIIIYSYVQFPQAENKNGYLGISIQMNKSHIQKVIQYYIQRYYGLEFLRKCLTMNRYKFGQFQIIQHNQQEQHQKQQQ</sequence>
<accession>A0A8S1N630</accession>
<reference evidence="1" key="1">
    <citation type="submission" date="2021-01" db="EMBL/GenBank/DDBJ databases">
        <authorList>
            <consortium name="Genoscope - CEA"/>
            <person name="William W."/>
        </authorList>
    </citation>
    <scope>NUCLEOTIDE SEQUENCE</scope>
</reference>
<keyword evidence="2" id="KW-1185">Reference proteome</keyword>
<dbReference type="AlphaFoldDB" id="A0A8S1N630"/>
<evidence type="ECO:0000313" key="1">
    <source>
        <dbReference type="EMBL" id="CAD8085571.1"/>
    </source>
</evidence>
<organism evidence="1 2">
    <name type="scientific">Paramecium sonneborni</name>
    <dbReference type="NCBI Taxonomy" id="65129"/>
    <lineage>
        <taxon>Eukaryota</taxon>
        <taxon>Sar</taxon>
        <taxon>Alveolata</taxon>
        <taxon>Ciliophora</taxon>
        <taxon>Intramacronucleata</taxon>
        <taxon>Oligohymenophorea</taxon>
        <taxon>Peniculida</taxon>
        <taxon>Parameciidae</taxon>
        <taxon>Paramecium</taxon>
    </lineage>
</organism>
<evidence type="ECO:0000313" key="2">
    <source>
        <dbReference type="Proteomes" id="UP000692954"/>
    </source>
</evidence>
<comment type="caution">
    <text evidence="1">The sequence shown here is derived from an EMBL/GenBank/DDBJ whole genome shotgun (WGS) entry which is preliminary data.</text>
</comment>